<evidence type="ECO:0000256" key="8">
    <source>
        <dbReference type="SAM" id="Phobius"/>
    </source>
</evidence>
<dbReference type="InterPro" id="IPR013657">
    <property type="entry name" value="SCL35B1-4/HUT1"/>
</dbReference>
<evidence type="ECO:0000256" key="5">
    <source>
        <dbReference type="ARBA" id="ARBA00022989"/>
    </source>
</evidence>
<dbReference type="GO" id="GO:0046964">
    <property type="term" value="F:3'-phosphoadenosine 5'-phosphosulfate transmembrane transporter activity"/>
    <property type="evidence" value="ECO:0007669"/>
    <property type="project" value="TreeGrafter"/>
</dbReference>
<evidence type="ECO:0000256" key="6">
    <source>
        <dbReference type="ARBA" id="ARBA00023136"/>
    </source>
</evidence>
<feature type="compositionally biased region" description="Basic residues" evidence="7">
    <location>
        <begin position="746"/>
        <end position="765"/>
    </location>
</feature>
<dbReference type="InterPro" id="IPR037185">
    <property type="entry name" value="EmrE-like"/>
</dbReference>
<dbReference type="Gene3D" id="3.40.50.300">
    <property type="entry name" value="P-loop containing nucleotide triphosphate hydrolases"/>
    <property type="match status" value="1"/>
</dbReference>
<dbReference type="SUPFAM" id="SSF52540">
    <property type="entry name" value="P-loop containing nucleoside triphosphate hydrolases"/>
    <property type="match status" value="1"/>
</dbReference>
<feature type="transmembrane region" description="Helical" evidence="8">
    <location>
        <begin position="317"/>
        <end position="342"/>
    </location>
</feature>
<dbReference type="Pfam" id="PF08449">
    <property type="entry name" value="UAA"/>
    <property type="match status" value="1"/>
</dbReference>
<dbReference type="InParanoid" id="G7DTJ4"/>
<feature type="transmembrane region" description="Helical" evidence="8">
    <location>
        <begin position="52"/>
        <end position="70"/>
    </location>
</feature>
<proteinExistence type="predicted"/>
<accession>G7DTJ4</accession>
<dbReference type="Proteomes" id="UP000009131">
    <property type="component" value="Unassembled WGS sequence"/>
</dbReference>
<feature type="transmembrane region" description="Helical" evidence="8">
    <location>
        <begin position="90"/>
        <end position="109"/>
    </location>
</feature>
<dbReference type="PANTHER" id="PTHR10778:SF13">
    <property type="entry name" value="ADENOSINE 3'-PHOSPHO 5'-PHOSPHOSULFATE TRANSPORTER 1"/>
    <property type="match status" value="1"/>
</dbReference>
<feature type="transmembrane region" description="Helical" evidence="8">
    <location>
        <begin position="189"/>
        <end position="205"/>
    </location>
</feature>
<dbReference type="RefSeq" id="XP_014571395.1">
    <property type="nucleotide sequence ID" value="XM_014715909.1"/>
</dbReference>
<dbReference type="eggNOG" id="KOG4157">
    <property type="taxonomic scope" value="Eukaryota"/>
</dbReference>
<dbReference type="GO" id="GO:0000139">
    <property type="term" value="C:Golgi membrane"/>
    <property type="evidence" value="ECO:0007669"/>
    <property type="project" value="TreeGrafter"/>
</dbReference>
<gene>
    <name evidence="9" type="primary">Mo00487</name>
    <name evidence="9" type="ORF">E5Q_00487</name>
</gene>
<keyword evidence="3" id="KW-0762">Sugar transport</keyword>
<evidence type="ECO:0000256" key="3">
    <source>
        <dbReference type="ARBA" id="ARBA00022597"/>
    </source>
</evidence>
<dbReference type="InterPro" id="IPR027417">
    <property type="entry name" value="P-loop_NTPase"/>
</dbReference>
<protein>
    <recommendedName>
        <fullName evidence="11">Sulfotransferase domain-containing protein</fullName>
    </recommendedName>
</protein>
<evidence type="ECO:0008006" key="11">
    <source>
        <dbReference type="Google" id="ProtNLM"/>
    </source>
</evidence>
<reference evidence="9 10" key="1">
    <citation type="journal article" date="2011" name="J. Gen. Appl. Microbiol.">
        <title>Draft genome sequencing of the enigmatic basidiomycete Mixia osmundae.</title>
        <authorList>
            <person name="Nishida H."/>
            <person name="Nagatsuka Y."/>
            <person name="Sugiyama J."/>
        </authorList>
    </citation>
    <scope>NUCLEOTIDE SEQUENCE [LARGE SCALE GENOMIC DNA]</scope>
    <source>
        <strain evidence="10">CBS 9802 / IAM 14324 / JCM 22182 / KY 12970</strain>
    </source>
</reference>
<keyword evidence="2" id="KW-0813">Transport</keyword>
<dbReference type="AlphaFoldDB" id="G7DTJ4"/>
<dbReference type="OrthoDB" id="3365563at2759"/>
<name>G7DTJ4_MIXOS</name>
<feature type="transmembrane region" description="Helical" evidence="8">
    <location>
        <begin position="12"/>
        <end position="31"/>
    </location>
</feature>
<dbReference type="GO" id="GO:0005789">
    <property type="term" value="C:endoplasmic reticulum membrane"/>
    <property type="evidence" value="ECO:0007669"/>
    <property type="project" value="TreeGrafter"/>
</dbReference>
<feature type="transmembrane region" description="Helical" evidence="8">
    <location>
        <begin position="153"/>
        <end position="169"/>
    </location>
</feature>
<evidence type="ECO:0000313" key="9">
    <source>
        <dbReference type="EMBL" id="GAA93841.1"/>
    </source>
</evidence>
<reference evidence="9 10" key="2">
    <citation type="journal article" date="2012" name="Open Biol.">
        <title>Characteristics of nucleosomes and linker DNA regions on the genome of the basidiomycete Mixia osmundae revealed by mono- and dinucleosome mapping.</title>
        <authorList>
            <person name="Nishida H."/>
            <person name="Kondo S."/>
            <person name="Matsumoto T."/>
            <person name="Suzuki Y."/>
            <person name="Yoshikawa H."/>
            <person name="Taylor T.D."/>
            <person name="Sugiyama J."/>
        </authorList>
    </citation>
    <scope>NUCLEOTIDE SEQUENCE [LARGE SCALE GENOMIC DNA]</scope>
    <source>
        <strain evidence="10">CBS 9802 / IAM 14324 / JCM 22182 / KY 12970</strain>
    </source>
</reference>
<evidence type="ECO:0000256" key="2">
    <source>
        <dbReference type="ARBA" id="ARBA00022448"/>
    </source>
</evidence>
<organism evidence="9 10">
    <name type="scientific">Mixia osmundae (strain CBS 9802 / IAM 14324 / JCM 22182 / KY 12970)</name>
    <dbReference type="NCBI Taxonomy" id="764103"/>
    <lineage>
        <taxon>Eukaryota</taxon>
        <taxon>Fungi</taxon>
        <taxon>Dikarya</taxon>
        <taxon>Basidiomycota</taxon>
        <taxon>Pucciniomycotina</taxon>
        <taxon>Mixiomycetes</taxon>
        <taxon>Mixiales</taxon>
        <taxon>Mixiaceae</taxon>
        <taxon>Mixia</taxon>
    </lineage>
</organism>
<keyword evidence="10" id="KW-1185">Reference proteome</keyword>
<dbReference type="PANTHER" id="PTHR10778">
    <property type="entry name" value="SOLUTE CARRIER FAMILY 35 MEMBER B"/>
    <property type="match status" value="1"/>
</dbReference>
<evidence type="ECO:0000256" key="1">
    <source>
        <dbReference type="ARBA" id="ARBA00004141"/>
    </source>
</evidence>
<keyword evidence="5 8" id="KW-1133">Transmembrane helix</keyword>
<evidence type="ECO:0000256" key="7">
    <source>
        <dbReference type="SAM" id="MobiDB-lite"/>
    </source>
</evidence>
<dbReference type="SUPFAM" id="SSF103481">
    <property type="entry name" value="Multidrug resistance efflux transporter EmrE"/>
    <property type="match status" value="1"/>
</dbReference>
<feature type="region of interest" description="Disordered" evidence="7">
    <location>
        <begin position="742"/>
        <end position="765"/>
    </location>
</feature>
<dbReference type="HOGENOM" id="CLU_364886_0_0_1"/>
<comment type="subcellular location">
    <subcellularLocation>
        <location evidence="1">Membrane</location>
        <topology evidence="1">Multi-pass membrane protein</topology>
    </subcellularLocation>
</comment>
<evidence type="ECO:0000313" key="10">
    <source>
        <dbReference type="Proteomes" id="UP000009131"/>
    </source>
</evidence>
<keyword evidence="4 8" id="KW-0812">Transmembrane</keyword>
<feature type="transmembrane region" description="Helical" evidence="8">
    <location>
        <begin position="240"/>
        <end position="258"/>
    </location>
</feature>
<dbReference type="STRING" id="764103.G7DTJ4"/>
<evidence type="ECO:0000256" key="4">
    <source>
        <dbReference type="ARBA" id="ARBA00022692"/>
    </source>
</evidence>
<dbReference type="eggNOG" id="KOG1581">
    <property type="taxonomic scope" value="Eukaryota"/>
</dbReference>
<dbReference type="EMBL" id="BABT02000025">
    <property type="protein sequence ID" value="GAA93841.1"/>
    <property type="molecule type" value="Genomic_DNA"/>
</dbReference>
<keyword evidence="6 8" id="KW-0472">Membrane</keyword>
<sequence length="765" mass="84382">MTAPTRPPPSNYSLLLHGIALLFLYSMYGVLQEKIMKTEYGARQERFTSSSVLVLCNRLLSLTVGVLLTIMPRKRNSTLSDDSTSMLAALAPQSAWTAYAAVAGCNFLSTFSQYEALKYVSFTAQSIAKCSKMVPVLLVGALVYKKAHKTREWVAGATVLLGCACFVVSRPASAQTSHHGAAASGESTVWTAACGMLLLLSYLFFDAMTSTTQESVFGKMPVAAKANPFARGGPIIDQMIYVNICSAAIAFCACIASVKANLLPSLALIVSTPALAFDVLMLSMTATCGLIVLFNTIALYGALTSAMIMTLRQFISIILNAALFGNFAVIGLLGWAGVGLVASGVWIKMDRRWDEATLVLPPTPASGSYSALQSPDSTLNEREAEAQAAAMLKEVDEGAGYSHDAPRYTYTRRLLKQYLPPYTLPFVFALMASIVTSLTGSSVTTPTTAPSLLATNVTIEGGKWAEQLHSAVRPDCAALPRSTVNYPHMDAIPKTVFASFPRSGNSYLRSLVERSTGYRTASIYCDRPLQKTFRAECESYNNTFLLKSHYPWGHDADKGDADMHWQLFDRSVRIIRNPLDTVFSLYNFALTHSHTGRVEDLAPFGDADRVHLARHLNLWSSHEDYWSRVPIQEHLIRYEDLHDHPLPEVMSLLAFLLPKEEMPSLQRISCSTELNAQREAYHSSKNPPFYTWDNYEPATRSWLINEVKLPWCKYGYEALLRKTRGVSEIDCNSLTDGWDPNGAYAHTKRSNPGRRSHSRRSLANH</sequence>
<feature type="transmembrane region" description="Helical" evidence="8">
    <location>
        <begin position="290"/>
        <end position="311"/>
    </location>
</feature>
<comment type="caution">
    <text evidence="9">The sequence shown here is derived from an EMBL/GenBank/DDBJ whole genome shotgun (WGS) entry which is preliminary data.</text>
</comment>
<dbReference type="OMA" id="CATYLFS"/>